<name>A0A1U7LYI7_9FIRM</name>
<protein>
    <submittedName>
        <fullName evidence="2">Uncharacterized protein</fullName>
    </submittedName>
</protein>
<keyword evidence="1" id="KW-1133">Transmembrane helix</keyword>
<feature type="transmembrane region" description="Helical" evidence="1">
    <location>
        <begin position="170"/>
        <end position="188"/>
    </location>
</feature>
<proteinExistence type="predicted"/>
<reference evidence="2 3" key="1">
    <citation type="journal article" date="2016" name="Appl. Environ. Microbiol.">
        <title>Function and Phylogeny of Bacterial Butyryl Coenzyme A:Acetate Transferases and Their Diversity in the Proximal Colon of Swine.</title>
        <authorList>
            <person name="Trachsel J."/>
            <person name="Bayles D.O."/>
            <person name="Looft T."/>
            <person name="Levine U.Y."/>
            <person name="Allen H.K."/>
        </authorList>
    </citation>
    <scope>NUCLEOTIDE SEQUENCE [LARGE SCALE GENOMIC DNA]</scope>
    <source>
        <strain evidence="2 3">35-6-1</strain>
    </source>
</reference>
<evidence type="ECO:0000313" key="2">
    <source>
        <dbReference type="EMBL" id="OLR64485.1"/>
    </source>
</evidence>
<feature type="transmembrane region" description="Helical" evidence="1">
    <location>
        <begin position="6"/>
        <end position="24"/>
    </location>
</feature>
<keyword evidence="1" id="KW-0812">Transmembrane</keyword>
<accession>A0A1U7LYI7</accession>
<evidence type="ECO:0000313" key="3">
    <source>
        <dbReference type="Proteomes" id="UP000187166"/>
    </source>
</evidence>
<organism evidence="2 3">
    <name type="scientific">Peptoniphilus porci</name>
    <dbReference type="NCBI Taxonomy" id="2652280"/>
    <lineage>
        <taxon>Bacteria</taxon>
        <taxon>Bacillati</taxon>
        <taxon>Bacillota</taxon>
        <taxon>Tissierellia</taxon>
        <taxon>Tissierellales</taxon>
        <taxon>Peptoniphilaceae</taxon>
        <taxon>Peptoniphilus</taxon>
    </lineage>
</organism>
<comment type="caution">
    <text evidence="2">The sequence shown here is derived from an EMBL/GenBank/DDBJ whole genome shotgun (WGS) entry which is preliminary data.</text>
</comment>
<feature type="transmembrane region" description="Helical" evidence="1">
    <location>
        <begin position="98"/>
        <end position="116"/>
    </location>
</feature>
<dbReference type="Proteomes" id="UP000187166">
    <property type="component" value="Unassembled WGS sequence"/>
</dbReference>
<gene>
    <name evidence="2" type="ORF">BIV18_02445</name>
</gene>
<feature type="transmembrane region" description="Helical" evidence="1">
    <location>
        <begin position="59"/>
        <end position="77"/>
    </location>
</feature>
<dbReference type="STRING" id="1465756.BIV18_02445"/>
<dbReference type="AlphaFoldDB" id="A0A1U7LYI7"/>
<feature type="transmembrane region" description="Helical" evidence="1">
    <location>
        <begin position="131"/>
        <end position="150"/>
    </location>
</feature>
<keyword evidence="1" id="KW-0472">Membrane</keyword>
<evidence type="ECO:0000256" key="1">
    <source>
        <dbReference type="SAM" id="Phobius"/>
    </source>
</evidence>
<keyword evidence="3" id="KW-1185">Reference proteome</keyword>
<dbReference type="EMBL" id="MJIH01000001">
    <property type="protein sequence ID" value="OLR64485.1"/>
    <property type="molecule type" value="Genomic_DNA"/>
</dbReference>
<sequence length="214" mass="25384">MSDLTIYVLVAIFASALVTFIYIRENKKEEKDSENDIIYSFLITNFLILEYYSDIYQNIGLIIIISMFVYFVIWAIYKLYTDSLRGKKLLENKNEPKWRILFISISFILIASLSFLELKDGDTIFGYNKSAFQKILIISIFFLTYIKIILDMRILKSILFKRDIWKRAFIISEIILILIFALGSAYNIKNASRFDFYVERENHQEIPGEELWNH</sequence>